<dbReference type="RefSeq" id="WP_069963182.1">
    <property type="nucleotide sequence ID" value="NZ_CP016094.1"/>
</dbReference>
<organism evidence="2 3">
    <name type="scientific">Lacunisphaera limnophila</name>
    <dbReference type="NCBI Taxonomy" id="1838286"/>
    <lineage>
        <taxon>Bacteria</taxon>
        <taxon>Pseudomonadati</taxon>
        <taxon>Verrucomicrobiota</taxon>
        <taxon>Opitutia</taxon>
        <taxon>Opitutales</taxon>
        <taxon>Opitutaceae</taxon>
        <taxon>Lacunisphaera</taxon>
    </lineage>
</organism>
<accession>A0A1D8AYY6</accession>
<reference evidence="2 3" key="1">
    <citation type="submission" date="2016-06" db="EMBL/GenBank/DDBJ databases">
        <title>Three novel species with peptidoglycan cell walls form the new genus Lacunisphaera gen. nov. in the family Opitutaceae of the verrucomicrobial subdivision 4.</title>
        <authorList>
            <person name="Rast P."/>
            <person name="Gloeckner I."/>
            <person name="Jogler M."/>
            <person name="Boedeker C."/>
            <person name="Jeske O."/>
            <person name="Wiegand S."/>
            <person name="Reinhardt R."/>
            <person name="Schumann P."/>
            <person name="Rohde M."/>
            <person name="Spring S."/>
            <person name="Gloeckner F.O."/>
            <person name="Jogler C."/>
        </authorList>
    </citation>
    <scope>NUCLEOTIDE SEQUENCE [LARGE SCALE GENOMIC DNA]</scope>
    <source>
        <strain evidence="2 3">IG16b</strain>
    </source>
</reference>
<evidence type="ECO:0000313" key="3">
    <source>
        <dbReference type="Proteomes" id="UP000095228"/>
    </source>
</evidence>
<evidence type="ECO:0000256" key="1">
    <source>
        <dbReference type="SAM" id="MobiDB-lite"/>
    </source>
</evidence>
<gene>
    <name evidence="2" type="ORF">Verru16b_03193</name>
</gene>
<dbReference type="KEGG" id="obg:Verru16b_03193"/>
<feature type="region of interest" description="Disordered" evidence="1">
    <location>
        <begin position="583"/>
        <end position="610"/>
    </location>
</feature>
<dbReference type="STRING" id="1838286.Verru16b_03193"/>
<evidence type="ECO:0000313" key="2">
    <source>
        <dbReference type="EMBL" id="AOS46097.1"/>
    </source>
</evidence>
<sequence>MAKLDLKDFWPTVENCRDCLFTEAEVAEDAVFLAVHQPMRILWKLHGVNTAGEVRNESDVLKAFLTPNPQSETLILPVIGGSGVGKSHLIRWLHANLRLRSDHATRHVVRIPKSASLRRVLDLILEELPDKEYGALRLKLAEAQLPPSLLEATRLLQANLLVSLKLAGQEAEQRRRDKRPLRDDDWRIAHCSDQGLIALLQDPQLGAHFAAQDGKTKGVLTRIADRCLHGSRDHDQGPQNQFFESDLAPVLLETQTAKVTRVYLGVLKQPKQLAAAVGFLNEVVDRAVAQLVDFRGVSLSELFEEIRRKLFKADRELVLLVEDFAVLAGIQGHLLDAMIKEGKHDGKQELCTMRTALAVTEGRLPESVMTRAKATWEIEHKPFQNETEAVNCFTDFVGGYLNAARWGADKLRKAYTSAGADEKRKAEWIPNFYDEHNAMLTEDKRKVIEAFGKSTRGDWLLFPFNRDAVHQLARKFLRAGDTFKYEPRLLINQLLRETLIPYRESFARGEFPPPGLHQFSENHLAVDVGRAIKAKAGASAGRVAVVAHFWGGDPRNVGQAAAMSPFILPSFGLPSVNWDAKAERRPIDSGPTPPTQRPTAEPEGDPEGPWRTVLDEWRTTGRIGQGDANRLRSFLDDAIHEWLDWEALLLRRVTVRNKRIYLPGAQQSNPVLEEALAVAATEADLKDGDRSLQFFGAMRAVARYHTQKSWGYAGGEQDEAIYANFVEHLATQAAAFYRRNGSEIKPEAAVPLAQALLLGARVLNLRGASANTDAENLAAIFAPVEAFQPSTLPDGWTNLRSVANQTRTDMQTLLLKLVGARQGGGQDAHAVNAVRLTQAIVQLRKSDWQLGEEADLKLFRDQSSSIVEHLRELKKIKTLAEQRKRWLLEWRELVIGAFGENFEPLQVGEQLREIIKAANDEGVFRPKEPSHESLRVRLREMGPIKDNLLQAAKATEADASLGVVLSAIAQSDEKTIEKVRLLVEDCRRFLKDTTSEVNGRLEDTPASLDDVAEKLDGLFKDYDELWAKAEEGTP</sequence>
<dbReference type="SUPFAM" id="SSF52540">
    <property type="entry name" value="P-loop containing nucleoside triphosphate hydrolases"/>
    <property type="match status" value="1"/>
</dbReference>
<keyword evidence="3" id="KW-1185">Reference proteome</keyword>
<protein>
    <submittedName>
        <fullName evidence="2">Uncharacterized protein</fullName>
    </submittedName>
</protein>
<dbReference type="PATRIC" id="fig|1838286.3.peg.3218"/>
<dbReference type="EMBL" id="CP016094">
    <property type="protein sequence ID" value="AOS46097.1"/>
    <property type="molecule type" value="Genomic_DNA"/>
</dbReference>
<dbReference type="NCBIfam" id="NF041065">
    <property type="entry name" value="DpdH"/>
    <property type="match status" value="1"/>
</dbReference>
<dbReference type="AlphaFoldDB" id="A0A1D8AYY6"/>
<name>A0A1D8AYY6_9BACT</name>
<proteinExistence type="predicted"/>
<dbReference type="Proteomes" id="UP000095228">
    <property type="component" value="Chromosome"/>
</dbReference>
<dbReference type="InterPro" id="IPR027417">
    <property type="entry name" value="P-loop_NTPase"/>
</dbReference>